<evidence type="ECO:0000256" key="1">
    <source>
        <dbReference type="ARBA" id="ARBA00009986"/>
    </source>
</evidence>
<comment type="similarity">
    <text evidence="1">Belongs to the aldehyde dehydrogenase family.</text>
</comment>
<evidence type="ECO:0000256" key="2">
    <source>
        <dbReference type="ARBA" id="ARBA00022857"/>
    </source>
</evidence>
<feature type="domain" description="Aldehyde dehydrogenase" evidence="4">
    <location>
        <begin position="3"/>
        <end position="453"/>
    </location>
</feature>
<keyword evidence="2" id="KW-0521">NADP</keyword>
<name>A0ABW1REE9_9LACO</name>
<evidence type="ECO:0000313" key="5">
    <source>
        <dbReference type="EMBL" id="MFC6171220.1"/>
    </source>
</evidence>
<accession>A0ABW1REE9</accession>
<dbReference type="InterPro" id="IPR015590">
    <property type="entry name" value="Aldehyde_DH_dom"/>
</dbReference>
<evidence type="ECO:0000259" key="4">
    <source>
        <dbReference type="Pfam" id="PF00171"/>
    </source>
</evidence>
<dbReference type="PROSITE" id="PS00070">
    <property type="entry name" value="ALDEHYDE_DEHYDR_CYS"/>
    <property type="match status" value="1"/>
</dbReference>
<dbReference type="Gene3D" id="3.40.309.10">
    <property type="entry name" value="Aldehyde Dehydrogenase, Chain A, domain 2"/>
    <property type="match status" value="1"/>
</dbReference>
<dbReference type="InterPro" id="IPR016162">
    <property type="entry name" value="Ald_DH_N"/>
</dbReference>
<dbReference type="EMBL" id="JBHSSL010000100">
    <property type="protein sequence ID" value="MFC6171220.1"/>
    <property type="molecule type" value="Genomic_DNA"/>
</dbReference>
<comment type="caution">
    <text evidence="5">The sequence shown here is derived from an EMBL/GenBank/DDBJ whole genome shotgun (WGS) entry which is preliminary data.</text>
</comment>
<dbReference type="CDD" id="cd07100">
    <property type="entry name" value="ALDH_SSADH1_GabD1"/>
    <property type="match status" value="1"/>
</dbReference>
<dbReference type="InterPro" id="IPR047110">
    <property type="entry name" value="GABD/Sad-like"/>
</dbReference>
<dbReference type="InterPro" id="IPR016161">
    <property type="entry name" value="Ald_DH/histidinol_DH"/>
</dbReference>
<dbReference type="InterPro" id="IPR016163">
    <property type="entry name" value="Ald_DH_C"/>
</dbReference>
<evidence type="ECO:0000313" key="6">
    <source>
        <dbReference type="Proteomes" id="UP001596289"/>
    </source>
</evidence>
<dbReference type="InterPro" id="IPR016160">
    <property type="entry name" value="Ald_DH_CS_CYS"/>
</dbReference>
<evidence type="ECO:0000256" key="3">
    <source>
        <dbReference type="ARBA" id="ARBA00023002"/>
    </source>
</evidence>
<sequence length="455" mass="49533">MAYKATNPYNGELIREFSDTTAEQVEQALVNAHQFYQTAKNQPIAERAQLLQQLVAELRNQVDHYARPLTTNMGKLWPEAQAEVKKAAAFAEYYVKNGERLLQDVAYPDVPKGKAHVEYHSLGAIMMIEPWNFPFTQIMRVFAPNFIIGNPVLLKDPSIIPECAHAFEAATIKVGLPAGAFKNLFINYDQVDQIIADDRVQGVAFTGSDSAGKKIAATAGKNLRKSTMELGGTDVFIVLDDADLKNAIQAGVTGRLNNAGQVCTAAKRFIIHEAVYADFVAGMSAAFAKRKLGDPMDPATTLAPLSSKQAQEQLQKQVDAVIKGGAKLIWGKNEPIAGPGALFNPLIIEGMQADNPMYDTELFGPVAQIYKIKTDQEALDLANHSQRGLGGSVFSANLARARKLASQIETGQVAINQMLTSYPELPFGGVKHSGYGRELSDLGLHEFVNAKTIIE</sequence>
<dbReference type="RefSeq" id="WP_125553727.1">
    <property type="nucleotide sequence ID" value="NZ_JBHSSL010000100.1"/>
</dbReference>
<protein>
    <submittedName>
        <fullName evidence="5">NAD-dependent succinate-semialdehyde dehydrogenase</fullName>
    </submittedName>
</protein>
<proteinExistence type="inferred from homology"/>
<dbReference type="Gene3D" id="3.40.605.10">
    <property type="entry name" value="Aldehyde Dehydrogenase, Chain A, domain 1"/>
    <property type="match status" value="1"/>
</dbReference>
<dbReference type="InterPro" id="IPR044148">
    <property type="entry name" value="ALDH_GabD1-like"/>
</dbReference>
<dbReference type="Proteomes" id="UP001596289">
    <property type="component" value="Unassembled WGS sequence"/>
</dbReference>
<dbReference type="PANTHER" id="PTHR43217:SF2">
    <property type="entry name" value="SUCCINATE-SEMIALDEHYDE DEHYDROGENASE [NADP(+)]"/>
    <property type="match status" value="1"/>
</dbReference>
<dbReference type="SUPFAM" id="SSF53720">
    <property type="entry name" value="ALDH-like"/>
    <property type="match status" value="1"/>
</dbReference>
<dbReference type="Pfam" id="PF00171">
    <property type="entry name" value="Aldedh"/>
    <property type="match status" value="1"/>
</dbReference>
<keyword evidence="6" id="KW-1185">Reference proteome</keyword>
<dbReference type="PANTHER" id="PTHR43217">
    <property type="entry name" value="SUCCINATE SEMIALDEHYDE DEHYDROGENASE [NAD(P)+] SAD"/>
    <property type="match status" value="1"/>
</dbReference>
<keyword evidence="3" id="KW-0560">Oxidoreductase</keyword>
<reference evidence="6" key="1">
    <citation type="journal article" date="2019" name="Int. J. Syst. Evol. Microbiol.">
        <title>The Global Catalogue of Microorganisms (GCM) 10K type strain sequencing project: providing services to taxonomists for standard genome sequencing and annotation.</title>
        <authorList>
            <consortium name="The Broad Institute Genomics Platform"/>
            <consortium name="The Broad Institute Genome Sequencing Center for Infectious Disease"/>
            <person name="Wu L."/>
            <person name="Ma J."/>
        </authorList>
    </citation>
    <scope>NUCLEOTIDE SEQUENCE [LARGE SCALE GENOMIC DNA]</scope>
    <source>
        <strain evidence="6">CCM 8904</strain>
    </source>
</reference>
<gene>
    <name evidence="5" type="ORF">ACFQGP_11730</name>
</gene>
<organism evidence="5 6">
    <name type="scientific">Loigolactobacillus jiayinensis</name>
    <dbReference type="NCBI Taxonomy" id="2486016"/>
    <lineage>
        <taxon>Bacteria</taxon>
        <taxon>Bacillati</taxon>
        <taxon>Bacillota</taxon>
        <taxon>Bacilli</taxon>
        <taxon>Lactobacillales</taxon>
        <taxon>Lactobacillaceae</taxon>
        <taxon>Loigolactobacillus</taxon>
    </lineage>
</organism>